<proteinExistence type="predicted"/>
<reference evidence="1 2" key="1">
    <citation type="submission" date="2020-07" db="EMBL/GenBank/DDBJ databases">
        <title>Sequencing the genomes of 1000 actinobacteria strains.</title>
        <authorList>
            <person name="Klenk H.-P."/>
        </authorList>
    </citation>
    <scope>NUCLEOTIDE SEQUENCE [LARGE SCALE GENOMIC DNA]</scope>
    <source>
        <strain evidence="1 2">DSM 23819</strain>
    </source>
</reference>
<accession>A0A7Y9RWD7</accession>
<dbReference type="Pfam" id="PF13830">
    <property type="entry name" value="DUF4192"/>
    <property type="match status" value="1"/>
</dbReference>
<dbReference type="EMBL" id="JACCAA010000001">
    <property type="protein sequence ID" value="NYG57892.1"/>
    <property type="molecule type" value="Genomic_DNA"/>
</dbReference>
<dbReference type="Proteomes" id="UP000540656">
    <property type="component" value="Unassembled WGS sequence"/>
</dbReference>
<evidence type="ECO:0000313" key="1">
    <source>
        <dbReference type="EMBL" id="NYG57892.1"/>
    </source>
</evidence>
<comment type="caution">
    <text evidence="1">The sequence shown here is derived from an EMBL/GenBank/DDBJ whole genome shotgun (WGS) entry which is preliminary data.</text>
</comment>
<name>A0A7Y9RWD7_9ACTN</name>
<protein>
    <recommendedName>
        <fullName evidence="3">DUF4192 domain-containing protein</fullName>
    </recommendedName>
</protein>
<gene>
    <name evidence="1" type="ORF">BJ980_000815</name>
</gene>
<sequence>MKTLTARTPEDLLAMVPCVLGFHPEQSIVMLTFGDASSTFQARIDLPECTDEIDDVIDCLVEPAEHHGVRTAVLVGYAPDTELVTETLVALTQELEAAGVRVVEVLRVHDGRWFWGRPELAELAPEGIAFDLDDHEFIAESVFEGRVTHASREALADSLVGTDAQTTELVEAAAFDAAASWGGVQLAAEARWVRDLVVAHASAHTVPSVQELGRLLIAIQEICLRDVAWAQMTRATATEHVEFWSEVVRRTPAGFIAPAASLLAFSAWLNGQGALAWCAVDRAILCEPDYSLAGLVGEALLQAVRPDTWTPPPGLDLLASS</sequence>
<organism evidence="1 2">
    <name type="scientific">Nocardioides daedukensis</name>
    <dbReference type="NCBI Taxonomy" id="634462"/>
    <lineage>
        <taxon>Bacteria</taxon>
        <taxon>Bacillati</taxon>
        <taxon>Actinomycetota</taxon>
        <taxon>Actinomycetes</taxon>
        <taxon>Propionibacteriales</taxon>
        <taxon>Nocardioidaceae</taxon>
        <taxon>Nocardioides</taxon>
    </lineage>
</organism>
<evidence type="ECO:0008006" key="3">
    <source>
        <dbReference type="Google" id="ProtNLM"/>
    </source>
</evidence>
<evidence type="ECO:0000313" key="2">
    <source>
        <dbReference type="Proteomes" id="UP000540656"/>
    </source>
</evidence>
<dbReference type="RefSeq" id="WP_179501107.1">
    <property type="nucleotide sequence ID" value="NZ_JACCAA010000001.1"/>
</dbReference>
<keyword evidence="2" id="KW-1185">Reference proteome</keyword>
<dbReference type="AlphaFoldDB" id="A0A7Y9RWD7"/>
<dbReference type="InterPro" id="IPR025447">
    <property type="entry name" value="DUF4192"/>
</dbReference>